<dbReference type="GO" id="GO:0004519">
    <property type="term" value="F:endonuclease activity"/>
    <property type="evidence" value="ECO:0007669"/>
    <property type="project" value="UniProtKB-KW"/>
</dbReference>
<dbReference type="EMBL" id="JBHSBN010000009">
    <property type="protein sequence ID" value="MFC4107298.1"/>
    <property type="molecule type" value="Genomic_DNA"/>
</dbReference>
<comment type="caution">
    <text evidence="2">The sequence shown here is derived from an EMBL/GenBank/DDBJ whole genome shotgun (WGS) entry which is preliminary data.</text>
</comment>
<evidence type="ECO:0000313" key="3">
    <source>
        <dbReference type="Proteomes" id="UP001595868"/>
    </source>
</evidence>
<name>A0ABV8KML0_9ACTN</name>
<dbReference type="InterPro" id="IPR048301">
    <property type="entry name" value="NucS_C"/>
</dbReference>
<sequence>MPTELGLWRVDGEPRRLSPSGVPLESRLEDMIERDPTILGEPLMLVGRQVQTDFGKFIDLLAVDGDGRLHVLELKRDKTPREVVAQALDYGSWIQELTHERILEIFGGYRSGVRFEQAFEDRFGVSPPEELNASHVLTVVASDSDPATERIASYLVSYGVPINVALFRYFEDDARSYLARTWLVTESETAETPSSRRQRAKEPWNGLDWYVTFGEESGIRSWDDAMRYGFVSAGGSEWFSRRLRALPEGGRISVYIPRSGYVGVGVVLGEARPVDETVLTVNGEARKMRELQLHAEYRHAPGPDNEEWVVPVRWLVTRPRADGFQEKGLFANQAPACKLRNRFTHDRLAEHFNLDALNEA</sequence>
<organism evidence="2 3">
    <name type="scientific">Micromonospora zhanjiangensis</name>
    <dbReference type="NCBI Taxonomy" id="1522057"/>
    <lineage>
        <taxon>Bacteria</taxon>
        <taxon>Bacillati</taxon>
        <taxon>Actinomycetota</taxon>
        <taxon>Actinomycetes</taxon>
        <taxon>Micromonosporales</taxon>
        <taxon>Micromonosporaceae</taxon>
        <taxon>Micromonospora</taxon>
    </lineage>
</organism>
<dbReference type="InterPro" id="IPR011856">
    <property type="entry name" value="tRNA_endonuc-like_dom_sf"/>
</dbReference>
<dbReference type="Gene3D" id="3.40.1350.10">
    <property type="match status" value="1"/>
</dbReference>
<accession>A0ABV8KML0</accession>
<feature type="domain" description="Endonuclease NucS C-terminal" evidence="1">
    <location>
        <begin position="25"/>
        <end position="90"/>
    </location>
</feature>
<evidence type="ECO:0000259" key="1">
    <source>
        <dbReference type="Pfam" id="PF01939"/>
    </source>
</evidence>
<keyword evidence="2" id="KW-0255">Endonuclease</keyword>
<gene>
    <name evidence="2" type="ORF">ACFOX0_15375</name>
</gene>
<keyword evidence="3" id="KW-1185">Reference proteome</keyword>
<keyword evidence="2" id="KW-0378">Hydrolase</keyword>
<dbReference type="Proteomes" id="UP001595868">
    <property type="component" value="Unassembled WGS sequence"/>
</dbReference>
<dbReference type="Pfam" id="PF01939">
    <property type="entry name" value="NucS_C"/>
    <property type="match status" value="1"/>
</dbReference>
<keyword evidence="2" id="KW-0540">Nuclease</keyword>
<dbReference type="RefSeq" id="WP_377546050.1">
    <property type="nucleotide sequence ID" value="NZ_JBHSBN010000009.1"/>
</dbReference>
<reference evidence="3" key="1">
    <citation type="journal article" date="2019" name="Int. J. Syst. Evol. Microbiol.">
        <title>The Global Catalogue of Microorganisms (GCM) 10K type strain sequencing project: providing services to taxonomists for standard genome sequencing and annotation.</title>
        <authorList>
            <consortium name="The Broad Institute Genomics Platform"/>
            <consortium name="The Broad Institute Genome Sequencing Center for Infectious Disease"/>
            <person name="Wu L."/>
            <person name="Ma J."/>
        </authorList>
    </citation>
    <scope>NUCLEOTIDE SEQUENCE [LARGE SCALE GENOMIC DNA]</scope>
    <source>
        <strain evidence="3">2902at01</strain>
    </source>
</reference>
<proteinExistence type="predicted"/>
<evidence type="ECO:0000313" key="2">
    <source>
        <dbReference type="EMBL" id="MFC4107298.1"/>
    </source>
</evidence>
<protein>
    <submittedName>
        <fullName evidence="2">Endonuclease NucS domain-containing protein</fullName>
    </submittedName>
</protein>